<sequence>MTTASAARTPLYIDVHLIHSTPYANLNRDRQGAPKTATYGGSLRPRLSSQNGRRHTRTHLQNALGIRAFRTRRTPQEVATRLIAQGWDADTALTAAQLLIIGADIKGLGLTTEGTNALLFLPEAAFDALASIATEYREALTTAADSAAQAIADAKAKAEAAAQKAADSDGDQDDAPEEQEAAEAGPVAAAWKKISAADRKKITGEVLDVLRSRNASIAAFGRMLANESASTVDGAVQMAHSLATHSARTQVDFFSAVDDVVHNAGTETGAGHMGDQRYTSATFYRYSTLNIRELVDNLDGDTDTALQVTSEFLRAFPLAVLPAKASGTAPHTVPHLIHVAVRTDRPINLVGAYETPVPATTDGYLSASLAALDEHAGAHTRMLGNSRIAGAAHTALVDTEFEHLGDRTDSLDHLVDRITSIIAKHIA</sequence>
<evidence type="ECO:0000313" key="2">
    <source>
        <dbReference type="EMBL" id="GFE03784.1"/>
    </source>
</evidence>
<evidence type="ECO:0000313" key="3">
    <source>
        <dbReference type="Proteomes" id="UP000435837"/>
    </source>
</evidence>
<feature type="compositionally biased region" description="Acidic residues" evidence="1">
    <location>
        <begin position="168"/>
        <end position="181"/>
    </location>
</feature>
<reference evidence="2 3" key="1">
    <citation type="submission" date="2019-12" db="EMBL/GenBank/DDBJ databases">
        <title>Whole genome shotgun sequence of Streptomyces caniferus NBRC 15389.</title>
        <authorList>
            <person name="Ichikawa N."/>
            <person name="Kimura A."/>
            <person name="Kitahashi Y."/>
            <person name="Komaki H."/>
            <person name="Tamura T."/>
        </authorList>
    </citation>
    <scope>NUCLEOTIDE SEQUENCE [LARGE SCALE GENOMIC DNA]</scope>
    <source>
        <strain evidence="2 3">NBRC 15389</strain>
    </source>
</reference>
<dbReference type="NCBIfam" id="TIGR01869">
    <property type="entry name" value="casC_Cse4"/>
    <property type="match status" value="1"/>
</dbReference>
<evidence type="ECO:0008006" key="4">
    <source>
        <dbReference type="Google" id="ProtNLM"/>
    </source>
</evidence>
<evidence type="ECO:0000256" key="1">
    <source>
        <dbReference type="SAM" id="MobiDB-lite"/>
    </source>
</evidence>
<dbReference type="EMBL" id="BLIN01000001">
    <property type="protein sequence ID" value="GFE03784.1"/>
    <property type="molecule type" value="Genomic_DNA"/>
</dbReference>
<organism evidence="2 3">
    <name type="scientific">Streptomyces caniferus</name>
    <dbReference type="NCBI Taxonomy" id="285557"/>
    <lineage>
        <taxon>Bacteria</taxon>
        <taxon>Bacillati</taxon>
        <taxon>Actinomycetota</taxon>
        <taxon>Actinomycetes</taxon>
        <taxon>Kitasatosporales</taxon>
        <taxon>Streptomycetaceae</taxon>
        <taxon>Streptomyces</taxon>
    </lineage>
</organism>
<dbReference type="OrthoDB" id="5291250at2"/>
<feature type="region of interest" description="Disordered" evidence="1">
    <location>
        <begin position="162"/>
        <end position="186"/>
    </location>
</feature>
<dbReference type="Proteomes" id="UP000435837">
    <property type="component" value="Unassembled WGS sequence"/>
</dbReference>
<gene>
    <name evidence="2" type="ORF">Scani_00520</name>
</gene>
<comment type="caution">
    <text evidence="2">The sequence shown here is derived from an EMBL/GenBank/DDBJ whole genome shotgun (WGS) entry which is preliminary data.</text>
</comment>
<feature type="region of interest" description="Disordered" evidence="1">
    <location>
        <begin position="25"/>
        <end position="55"/>
    </location>
</feature>
<dbReference type="RefSeq" id="WP_159468809.1">
    <property type="nucleotide sequence ID" value="NZ_BAAATH010000014.1"/>
</dbReference>
<dbReference type="Pfam" id="PF09344">
    <property type="entry name" value="Cas_CT1975"/>
    <property type="match status" value="1"/>
</dbReference>
<dbReference type="AlphaFoldDB" id="A0A640RYB2"/>
<name>A0A640RYB2_9ACTN</name>
<protein>
    <recommendedName>
        <fullName evidence="4">Type I-E CRISPR-associated protein Cas7/Cse4/CasC</fullName>
    </recommendedName>
</protein>
<dbReference type="InterPro" id="IPR010148">
    <property type="entry name" value="CRISPR-assoc_prot_CT1975"/>
</dbReference>
<accession>A0A640RYB2</accession>
<proteinExistence type="predicted"/>